<evidence type="ECO:0000256" key="2">
    <source>
        <dbReference type="PROSITE-ProRule" id="PRU00473"/>
    </source>
</evidence>
<proteinExistence type="predicted"/>
<keyword evidence="1" id="KW-0732">Signal</keyword>
<reference evidence="5 6" key="1">
    <citation type="submission" date="2017-01" db="EMBL/GenBank/DDBJ databases">
        <title>Novel large sulfur bacteria in the metagenomes of groundwater-fed chemosynthetic microbial mats in the Lake Huron basin.</title>
        <authorList>
            <person name="Sharrar A.M."/>
            <person name="Flood B.E."/>
            <person name="Bailey J.V."/>
            <person name="Jones D.S."/>
            <person name="Biddanda B."/>
            <person name="Ruberg S.A."/>
            <person name="Marcus D.N."/>
            <person name="Dick G.J."/>
        </authorList>
    </citation>
    <scope>NUCLEOTIDE SEQUENCE [LARGE SCALE GENOMIC DNA]</scope>
    <source>
        <strain evidence="5">A8</strain>
    </source>
</reference>
<feature type="region of interest" description="Disordered" evidence="3">
    <location>
        <begin position="449"/>
        <end position="473"/>
    </location>
</feature>
<dbReference type="InterPro" id="IPR006665">
    <property type="entry name" value="OmpA-like"/>
</dbReference>
<feature type="non-terminal residue" evidence="5">
    <location>
        <position position="1"/>
    </location>
</feature>
<dbReference type="InterPro" id="IPR024370">
    <property type="entry name" value="PBP_domain"/>
</dbReference>
<evidence type="ECO:0000256" key="1">
    <source>
        <dbReference type="ARBA" id="ARBA00022729"/>
    </source>
</evidence>
<keyword evidence="2" id="KW-0472">Membrane</keyword>
<sequence>DTTPASPPPVAAVQPPPAVPVTPPPEPKEPSLNIILRLHGSNTIGATLAPALVEAFMKEKGYTEIEKIPQAELEVLIKGKKPASAEVDAIEIKAHGSGTAFDETDKNKQVGLLGGYADVGMSSSPVQKEIAEKFQAQNKGNPGSRAQEHVIALDGLAVIVNPSNSIDKLSVEKIRKIFLGEVTDWAQLGGSAGAIKLYSRDQQSGTYDTFKHLVLSGQKLECDQQANLTCFEDSKAVASNVASDLNGIGFIGLNYIGTAKALKVSMGEGVNALAPTRFTVKTEDYPLSRRLFLYQTNQPKPLAAEFIQFSLSNAGQKVVSDAGLVEVAIAAQEDPAALSVVDADKQRLLDEPAIPNAYKDLIRQADRKDTPLNFRFASGASELDNRAFRDVGRLSEKLSKPEFAGSKLILVGFADPKGDAARNLELSKQRAAQVKDELMTEGIQIETATGFGEEPSLLLDPREDEPESLAKNRRVEVWLQRPAPASP</sequence>
<dbReference type="Gene3D" id="3.40.190.10">
    <property type="entry name" value="Periplasmic binding protein-like II"/>
    <property type="match status" value="2"/>
</dbReference>
<dbReference type="InterPro" id="IPR050811">
    <property type="entry name" value="Phosphate_ABC_transporter"/>
</dbReference>
<evidence type="ECO:0000259" key="4">
    <source>
        <dbReference type="PROSITE" id="PS51123"/>
    </source>
</evidence>
<dbReference type="CDD" id="cd07185">
    <property type="entry name" value="OmpA_C-like"/>
    <property type="match status" value="1"/>
</dbReference>
<evidence type="ECO:0000313" key="5">
    <source>
        <dbReference type="EMBL" id="OQX05849.1"/>
    </source>
</evidence>
<dbReference type="Gene3D" id="3.30.1330.60">
    <property type="entry name" value="OmpA-like domain"/>
    <property type="match status" value="1"/>
</dbReference>
<protein>
    <recommendedName>
        <fullName evidence="4">OmpA-like domain-containing protein</fullName>
    </recommendedName>
</protein>
<dbReference type="SUPFAM" id="SSF53850">
    <property type="entry name" value="Periplasmic binding protein-like II"/>
    <property type="match status" value="1"/>
</dbReference>
<dbReference type="AlphaFoldDB" id="A0A1Y1QHF2"/>
<dbReference type="Pfam" id="PF00691">
    <property type="entry name" value="OmpA"/>
    <property type="match status" value="1"/>
</dbReference>
<evidence type="ECO:0000256" key="3">
    <source>
        <dbReference type="SAM" id="MobiDB-lite"/>
    </source>
</evidence>
<accession>A0A1Y1QHF2</accession>
<feature type="compositionally biased region" description="Pro residues" evidence="3">
    <location>
        <begin position="1"/>
        <end position="25"/>
    </location>
</feature>
<organism evidence="5 6">
    <name type="scientific">Thiothrix lacustris</name>
    <dbReference type="NCBI Taxonomy" id="525917"/>
    <lineage>
        <taxon>Bacteria</taxon>
        <taxon>Pseudomonadati</taxon>
        <taxon>Pseudomonadota</taxon>
        <taxon>Gammaproteobacteria</taxon>
        <taxon>Thiotrichales</taxon>
        <taxon>Thiotrichaceae</taxon>
        <taxon>Thiothrix</taxon>
    </lineage>
</organism>
<name>A0A1Y1QHF2_9GAMM</name>
<dbReference type="InterPro" id="IPR036737">
    <property type="entry name" value="OmpA-like_sf"/>
</dbReference>
<dbReference type="GO" id="GO:0016020">
    <property type="term" value="C:membrane"/>
    <property type="evidence" value="ECO:0007669"/>
    <property type="project" value="UniProtKB-UniRule"/>
</dbReference>
<dbReference type="Proteomes" id="UP000192491">
    <property type="component" value="Unassembled WGS sequence"/>
</dbReference>
<feature type="region of interest" description="Disordered" evidence="3">
    <location>
        <begin position="1"/>
        <end position="30"/>
    </location>
</feature>
<feature type="domain" description="OmpA-like" evidence="4">
    <location>
        <begin position="363"/>
        <end position="483"/>
    </location>
</feature>
<gene>
    <name evidence="5" type="ORF">BWK73_32470</name>
</gene>
<comment type="caution">
    <text evidence="5">The sequence shown here is derived from an EMBL/GenBank/DDBJ whole genome shotgun (WGS) entry which is preliminary data.</text>
</comment>
<dbReference type="PROSITE" id="PS51123">
    <property type="entry name" value="OMPA_2"/>
    <property type="match status" value="1"/>
</dbReference>
<dbReference type="PANTHER" id="PTHR30570">
    <property type="entry name" value="PERIPLASMIC PHOSPHATE BINDING COMPONENT OF PHOSPHATE ABC TRANSPORTER"/>
    <property type="match status" value="1"/>
</dbReference>
<evidence type="ECO:0000313" key="6">
    <source>
        <dbReference type="Proteomes" id="UP000192491"/>
    </source>
</evidence>
<dbReference type="PANTHER" id="PTHR30570:SF1">
    <property type="entry name" value="PHOSPHATE-BINDING PROTEIN PSTS"/>
    <property type="match status" value="1"/>
</dbReference>
<dbReference type="SUPFAM" id="SSF103088">
    <property type="entry name" value="OmpA-like"/>
    <property type="match status" value="1"/>
</dbReference>
<dbReference type="CDD" id="cd13566">
    <property type="entry name" value="PBP2_phosphate"/>
    <property type="match status" value="1"/>
</dbReference>
<dbReference type="EMBL" id="MTEJ01000271">
    <property type="protein sequence ID" value="OQX05849.1"/>
    <property type="molecule type" value="Genomic_DNA"/>
</dbReference>
<dbReference type="Pfam" id="PF12849">
    <property type="entry name" value="PBP_like_2"/>
    <property type="match status" value="1"/>
</dbReference>